<keyword evidence="2" id="KW-1185">Reference proteome</keyword>
<accession>A0A225WKL6</accession>
<proteinExistence type="predicted"/>
<protein>
    <submittedName>
        <fullName evidence="1">Uncharacterized protein</fullName>
    </submittedName>
</protein>
<evidence type="ECO:0000313" key="1">
    <source>
        <dbReference type="EMBL" id="OWZ18102.1"/>
    </source>
</evidence>
<gene>
    <name evidence="1" type="ORF">PHMEG_0007857</name>
</gene>
<sequence length="81" mass="8677">MISKNVRSVYRNSSTVGANSNTSSTRTIADCGIRGASLACTWFWKYSAESILPCGTLVGEKTPSGVMNEHISRLSSCRGIC</sequence>
<reference evidence="2" key="1">
    <citation type="submission" date="2017-03" db="EMBL/GenBank/DDBJ databases">
        <title>Phytopthora megakarya and P. palmivora, two closely related causual agents of cacao black pod achieved similar genome size and gene model numbers by different mechanisms.</title>
        <authorList>
            <person name="Ali S."/>
            <person name="Shao J."/>
            <person name="Larry D.J."/>
            <person name="Kronmiller B."/>
            <person name="Shen D."/>
            <person name="Strem M.D."/>
            <person name="Melnick R.L."/>
            <person name="Guiltinan M.J."/>
            <person name="Tyler B.M."/>
            <person name="Meinhardt L.W."/>
            <person name="Bailey B.A."/>
        </authorList>
    </citation>
    <scope>NUCLEOTIDE SEQUENCE [LARGE SCALE GENOMIC DNA]</scope>
    <source>
        <strain evidence="2">zdho120</strain>
    </source>
</reference>
<dbReference type="AlphaFoldDB" id="A0A225WKL6"/>
<comment type="caution">
    <text evidence="1">The sequence shown here is derived from an EMBL/GenBank/DDBJ whole genome shotgun (WGS) entry which is preliminary data.</text>
</comment>
<organism evidence="1 2">
    <name type="scientific">Phytophthora megakarya</name>
    <dbReference type="NCBI Taxonomy" id="4795"/>
    <lineage>
        <taxon>Eukaryota</taxon>
        <taxon>Sar</taxon>
        <taxon>Stramenopiles</taxon>
        <taxon>Oomycota</taxon>
        <taxon>Peronosporomycetes</taxon>
        <taxon>Peronosporales</taxon>
        <taxon>Peronosporaceae</taxon>
        <taxon>Phytophthora</taxon>
    </lineage>
</organism>
<name>A0A225WKL6_9STRA</name>
<dbReference type="EMBL" id="NBNE01000641">
    <property type="protein sequence ID" value="OWZ18102.1"/>
    <property type="molecule type" value="Genomic_DNA"/>
</dbReference>
<evidence type="ECO:0000313" key="2">
    <source>
        <dbReference type="Proteomes" id="UP000198211"/>
    </source>
</evidence>
<dbReference type="Proteomes" id="UP000198211">
    <property type="component" value="Unassembled WGS sequence"/>
</dbReference>